<reference evidence="1" key="2">
    <citation type="journal article" date="2015" name="Fish Shellfish Immunol.">
        <title>Early steps in the European eel (Anguilla anguilla)-Vibrio vulnificus interaction in the gills: Role of the RtxA13 toxin.</title>
        <authorList>
            <person name="Callol A."/>
            <person name="Pajuelo D."/>
            <person name="Ebbesson L."/>
            <person name="Teles M."/>
            <person name="MacKenzie S."/>
            <person name="Amaro C."/>
        </authorList>
    </citation>
    <scope>NUCLEOTIDE SEQUENCE</scope>
</reference>
<dbReference type="EMBL" id="GBXM01067721">
    <property type="protein sequence ID" value="JAH40856.1"/>
    <property type="molecule type" value="Transcribed_RNA"/>
</dbReference>
<protein>
    <submittedName>
        <fullName evidence="1">Uncharacterized protein</fullName>
    </submittedName>
</protein>
<reference evidence="1" key="1">
    <citation type="submission" date="2014-11" db="EMBL/GenBank/DDBJ databases">
        <authorList>
            <person name="Amaro Gonzalez C."/>
        </authorList>
    </citation>
    <scope>NUCLEOTIDE SEQUENCE</scope>
</reference>
<name>A0A0E9SHT6_ANGAN</name>
<evidence type="ECO:0000313" key="1">
    <source>
        <dbReference type="EMBL" id="JAH40856.1"/>
    </source>
</evidence>
<accession>A0A0E9SHT6</accession>
<proteinExistence type="predicted"/>
<organism evidence="1">
    <name type="scientific">Anguilla anguilla</name>
    <name type="common">European freshwater eel</name>
    <name type="synonym">Muraena anguilla</name>
    <dbReference type="NCBI Taxonomy" id="7936"/>
    <lineage>
        <taxon>Eukaryota</taxon>
        <taxon>Metazoa</taxon>
        <taxon>Chordata</taxon>
        <taxon>Craniata</taxon>
        <taxon>Vertebrata</taxon>
        <taxon>Euteleostomi</taxon>
        <taxon>Actinopterygii</taxon>
        <taxon>Neopterygii</taxon>
        <taxon>Teleostei</taxon>
        <taxon>Anguilliformes</taxon>
        <taxon>Anguillidae</taxon>
        <taxon>Anguilla</taxon>
    </lineage>
</organism>
<dbReference type="AlphaFoldDB" id="A0A0E9SHT6"/>
<sequence length="64" mass="7195">MLPDNCRTKMHDLCLCRDMLVLTACLINWSTSQPTRVSVSTSSALVKRVLASRPDGHLFNTNFE</sequence>